<feature type="region of interest" description="Disordered" evidence="2">
    <location>
        <begin position="367"/>
        <end position="652"/>
    </location>
</feature>
<evidence type="ECO:0000313" key="4">
    <source>
        <dbReference type="Proteomes" id="UP000092666"/>
    </source>
</evidence>
<feature type="region of interest" description="Disordered" evidence="2">
    <location>
        <begin position="219"/>
        <end position="306"/>
    </location>
</feature>
<feature type="compositionally biased region" description="Basic and acidic residues" evidence="2">
    <location>
        <begin position="294"/>
        <end position="306"/>
    </location>
</feature>
<dbReference type="Proteomes" id="UP000092666">
    <property type="component" value="Unassembled WGS sequence"/>
</dbReference>
<evidence type="ECO:0000256" key="2">
    <source>
        <dbReference type="SAM" id="MobiDB-lite"/>
    </source>
</evidence>
<evidence type="ECO:0000256" key="1">
    <source>
        <dbReference type="SAM" id="Coils"/>
    </source>
</evidence>
<dbReference type="AlphaFoldDB" id="A0A1B9GPG2"/>
<dbReference type="STRING" id="1296120.A0A1B9GPG2"/>
<reference evidence="3 4" key="1">
    <citation type="submission" date="2013-07" db="EMBL/GenBank/DDBJ databases">
        <title>The Genome Sequence of Cryptococcus heveanensis BCC8398.</title>
        <authorList>
            <consortium name="The Broad Institute Genome Sequencing Platform"/>
            <person name="Cuomo C."/>
            <person name="Litvintseva A."/>
            <person name="Chen Y."/>
            <person name="Heitman J."/>
            <person name="Sun S."/>
            <person name="Springer D."/>
            <person name="Dromer F."/>
            <person name="Young S.K."/>
            <person name="Zeng Q."/>
            <person name="Gargeya S."/>
            <person name="Fitzgerald M."/>
            <person name="Abouelleil A."/>
            <person name="Alvarado L."/>
            <person name="Berlin A.M."/>
            <person name="Chapman S.B."/>
            <person name="Dewar J."/>
            <person name="Goldberg J."/>
            <person name="Griggs A."/>
            <person name="Gujja S."/>
            <person name="Hansen M."/>
            <person name="Howarth C."/>
            <person name="Imamovic A."/>
            <person name="Larimer J."/>
            <person name="McCowan C."/>
            <person name="Murphy C."/>
            <person name="Pearson M."/>
            <person name="Priest M."/>
            <person name="Roberts A."/>
            <person name="Saif S."/>
            <person name="Shea T."/>
            <person name="Sykes S."/>
            <person name="Wortman J."/>
            <person name="Nusbaum C."/>
            <person name="Birren B."/>
        </authorList>
    </citation>
    <scope>NUCLEOTIDE SEQUENCE [LARGE SCALE GENOMIC DNA]</scope>
    <source>
        <strain evidence="3 4">BCC8398</strain>
    </source>
</reference>
<feature type="compositionally biased region" description="Polar residues" evidence="2">
    <location>
        <begin position="474"/>
        <end position="489"/>
    </location>
</feature>
<dbReference type="EMBL" id="KV700128">
    <property type="protein sequence ID" value="OCF32893.1"/>
    <property type="molecule type" value="Genomic_DNA"/>
</dbReference>
<reference evidence="4" key="2">
    <citation type="submission" date="2013-12" db="EMBL/GenBank/DDBJ databases">
        <title>Evolution of pathogenesis and genome organization in the Tremellales.</title>
        <authorList>
            <person name="Cuomo C."/>
            <person name="Litvintseva A."/>
            <person name="Heitman J."/>
            <person name="Chen Y."/>
            <person name="Sun S."/>
            <person name="Springer D."/>
            <person name="Dromer F."/>
            <person name="Young S."/>
            <person name="Zeng Q."/>
            <person name="Chapman S."/>
            <person name="Gujja S."/>
            <person name="Saif S."/>
            <person name="Birren B."/>
        </authorList>
    </citation>
    <scope>NUCLEOTIDE SEQUENCE [LARGE SCALE GENOMIC DNA]</scope>
    <source>
        <strain evidence="4">BCC8398</strain>
    </source>
</reference>
<feature type="compositionally biased region" description="Polar residues" evidence="2">
    <location>
        <begin position="450"/>
        <end position="462"/>
    </location>
</feature>
<feature type="coiled-coil region" evidence="1">
    <location>
        <begin position="108"/>
        <end position="142"/>
    </location>
</feature>
<evidence type="ECO:0000313" key="3">
    <source>
        <dbReference type="EMBL" id="OCF32893.1"/>
    </source>
</evidence>
<accession>A0A1B9GPG2</accession>
<protein>
    <submittedName>
        <fullName evidence="3">Uncharacterized protein</fullName>
    </submittedName>
</protein>
<dbReference type="OrthoDB" id="2505754at2759"/>
<keyword evidence="4" id="KW-1185">Reference proteome</keyword>
<keyword evidence="1" id="KW-0175">Coiled coil</keyword>
<proteinExistence type="predicted"/>
<feature type="region of interest" description="Disordered" evidence="2">
    <location>
        <begin position="1"/>
        <end position="55"/>
    </location>
</feature>
<feature type="compositionally biased region" description="Polar residues" evidence="2">
    <location>
        <begin position="255"/>
        <end position="275"/>
    </location>
</feature>
<name>A0A1B9GPG2_9TREE</name>
<sequence length="652" mass="68363">MTSPNPADHPLPVSPELNDSSLPTLSHADKSHGHIVPDPAHAPSKSPEQELSQAISTKTAALISSLRSSLESAQATISAQTTRLSALSDVESEYAQLKDQHAFVTAAKEAVESQLKEEVKKREVAEENVEMLRGQVDQARRGVMVLQKQEADRKRMSIMSGGSSGMMGLGLGEEQVLNNFATMGGGGESRIAKRSSIIVRSHRRQSSQSEPADIHVEKPLVSPNPQAAPPPGAANSGGNTLRPGGHGLRELRLGSTPTHAATSLPSPNISLNDAHQSGYFDEPTAIGAPAPQPKKPESPSKKEMEAVEEAAKLRSAIGALQVKLEESEEARMASETCLKALREFMAGSTGAESGDVKEMSASTADLLKGIRLPPLPTDRDAEEDQIEAQRAAAAADKAKLPTSTSGWGFKLWNARAAPTSPSRELPPSGAALGSISPQKALSPSDGRSRAGSTATVNSKVSPSPTPGGAGDDYLSSTQTPLSSFVSNWTKGVGSAVTSPPVASPQQTVERPASSRKLSVTGFFSRGSSKKETPPANSFKDLPTPPESAEVQVENEMAMDENRIRGDASLEPSPEIGNRMPLERSSSLTGSASEDRRTSHVTTITDLDSELGTPHGSAKGGDLLGQEPEGIVSVNGGKVRDSKTEGEMVAVAL</sequence>
<gene>
    <name evidence="3" type="ORF">I316_05530</name>
</gene>
<organism evidence="3 4">
    <name type="scientific">Kwoniella heveanensis BCC8398</name>
    <dbReference type="NCBI Taxonomy" id="1296120"/>
    <lineage>
        <taxon>Eukaryota</taxon>
        <taxon>Fungi</taxon>
        <taxon>Dikarya</taxon>
        <taxon>Basidiomycota</taxon>
        <taxon>Agaricomycotina</taxon>
        <taxon>Tremellomycetes</taxon>
        <taxon>Tremellales</taxon>
        <taxon>Cryptococcaceae</taxon>
        <taxon>Kwoniella</taxon>
    </lineage>
</organism>